<dbReference type="Proteomes" id="UP000006727">
    <property type="component" value="Chromosome 19"/>
</dbReference>
<protein>
    <recommendedName>
        <fullName evidence="1">F-box domain-containing protein</fullName>
    </recommendedName>
</protein>
<accession>A0A2K1IXF6</accession>
<keyword evidence="4" id="KW-1185">Reference proteome</keyword>
<dbReference type="AlphaFoldDB" id="A0A2K1IXF6"/>
<dbReference type="InterPro" id="IPR001810">
    <property type="entry name" value="F-box_dom"/>
</dbReference>
<evidence type="ECO:0000313" key="4">
    <source>
        <dbReference type="Proteomes" id="UP000006727"/>
    </source>
</evidence>
<dbReference type="EMBL" id="ABEU02000019">
    <property type="protein sequence ID" value="PNR33941.1"/>
    <property type="molecule type" value="Genomic_DNA"/>
</dbReference>
<name>A0A2K1IXF6_PHYPA</name>
<feature type="domain" description="F-box" evidence="1">
    <location>
        <begin position="10"/>
        <end position="42"/>
    </location>
</feature>
<proteinExistence type="predicted"/>
<organism evidence="2">
    <name type="scientific">Physcomitrium patens</name>
    <name type="common">Spreading-leaved earth moss</name>
    <name type="synonym">Physcomitrella patens</name>
    <dbReference type="NCBI Taxonomy" id="3218"/>
    <lineage>
        <taxon>Eukaryota</taxon>
        <taxon>Viridiplantae</taxon>
        <taxon>Streptophyta</taxon>
        <taxon>Embryophyta</taxon>
        <taxon>Bryophyta</taxon>
        <taxon>Bryophytina</taxon>
        <taxon>Bryopsida</taxon>
        <taxon>Funariidae</taxon>
        <taxon>Funariales</taxon>
        <taxon>Funariaceae</taxon>
        <taxon>Physcomitrium</taxon>
    </lineage>
</organism>
<reference evidence="3" key="3">
    <citation type="submission" date="2020-12" db="UniProtKB">
        <authorList>
            <consortium name="EnsemblPlants"/>
        </authorList>
    </citation>
    <scope>IDENTIFICATION</scope>
</reference>
<reference evidence="2 4" key="1">
    <citation type="journal article" date="2008" name="Science">
        <title>The Physcomitrella genome reveals evolutionary insights into the conquest of land by plants.</title>
        <authorList>
            <person name="Rensing S."/>
            <person name="Lang D."/>
            <person name="Zimmer A."/>
            <person name="Terry A."/>
            <person name="Salamov A."/>
            <person name="Shapiro H."/>
            <person name="Nishiyama T."/>
            <person name="Perroud P.-F."/>
            <person name="Lindquist E."/>
            <person name="Kamisugi Y."/>
            <person name="Tanahashi T."/>
            <person name="Sakakibara K."/>
            <person name="Fujita T."/>
            <person name="Oishi K."/>
            <person name="Shin-I T."/>
            <person name="Kuroki Y."/>
            <person name="Toyoda A."/>
            <person name="Suzuki Y."/>
            <person name="Hashimoto A."/>
            <person name="Yamaguchi K."/>
            <person name="Sugano A."/>
            <person name="Kohara Y."/>
            <person name="Fujiyama A."/>
            <person name="Anterola A."/>
            <person name="Aoki S."/>
            <person name="Ashton N."/>
            <person name="Barbazuk W.B."/>
            <person name="Barker E."/>
            <person name="Bennetzen J."/>
            <person name="Bezanilla M."/>
            <person name="Blankenship R."/>
            <person name="Cho S.H."/>
            <person name="Dutcher S."/>
            <person name="Estelle M."/>
            <person name="Fawcett J.A."/>
            <person name="Gundlach H."/>
            <person name="Hanada K."/>
            <person name="Heyl A."/>
            <person name="Hicks K.A."/>
            <person name="Hugh J."/>
            <person name="Lohr M."/>
            <person name="Mayer K."/>
            <person name="Melkozernov A."/>
            <person name="Murata T."/>
            <person name="Nelson D."/>
            <person name="Pils B."/>
            <person name="Prigge M."/>
            <person name="Reiss B."/>
            <person name="Renner T."/>
            <person name="Rombauts S."/>
            <person name="Rushton P."/>
            <person name="Sanderfoot A."/>
            <person name="Schween G."/>
            <person name="Shiu S.-H."/>
            <person name="Stueber K."/>
            <person name="Theodoulou F.L."/>
            <person name="Tu H."/>
            <person name="Van de Peer Y."/>
            <person name="Verrier P.J."/>
            <person name="Waters E."/>
            <person name="Wood A."/>
            <person name="Yang L."/>
            <person name="Cove D."/>
            <person name="Cuming A."/>
            <person name="Hasebe M."/>
            <person name="Lucas S."/>
            <person name="Mishler D.B."/>
            <person name="Reski R."/>
            <person name="Grigoriev I."/>
            <person name="Quatrano R.S."/>
            <person name="Boore J.L."/>
        </authorList>
    </citation>
    <scope>NUCLEOTIDE SEQUENCE [LARGE SCALE GENOMIC DNA]</scope>
    <source>
        <strain evidence="3 4">cv. Gransden 2004</strain>
    </source>
</reference>
<gene>
    <name evidence="2" type="ORF">PHYPA_023757</name>
</gene>
<dbReference type="InterPro" id="IPR036047">
    <property type="entry name" value="F-box-like_dom_sf"/>
</dbReference>
<dbReference type="Pfam" id="PF00646">
    <property type="entry name" value="F-box"/>
    <property type="match status" value="1"/>
</dbReference>
<evidence type="ECO:0000313" key="3">
    <source>
        <dbReference type="EnsemblPlants" id="PAC:32939484.CDS.1"/>
    </source>
</evidence>
<sequence length="56" mass="6490">MTVDMDLASWKQLPSDVQVFTLAMLPLRQLVSSRCVSKELRASRTMKTPWLSRGHW</sequence>
<dbReference type="SUPFAM" id="SSF81383">
    <property type="entry name" value="F-box domain"/>
    <property type="match status" value="1"/>
</dbReference>
<dbReference type="PaxDb" id="3218-PP1S303_28V6.1"/>
<dbReference type="Gramene" id="Pp3c19_6010V3.1">
    <property type="protein sequence ID" value="PAC:32939484.CDS.1"/>
    <property type="gene ID" value="Pp3c19_6010"/>
</dbReference>
<dbReference type="InParanoid" id="A0A2K1IXF6"/>
<dbReference type="EnsemblPlants" id="Pp3c19_6010V3.1">
    <property type="protein sequence ID" value="PAC:32939484.CDS.1"/>
    <property type="gene ID" value="Pp3c19_6010"/>
</dbReference>
<evidence type="ECO:0000259" key="1">
    <source>
        <dbReference type="Pfam" id="PF00646"/>
    </source>
</evidence>
<reference evidence="2 4" key="2">
    <citation type="journal article" date="2018" name="Plant J.">
        <title>The Physcomitrella patens chromosome-scale assembly reveals moss genome structure and evolution.</title>
        <authorList>
            <person name="Lang D."/>
            <person name="Ullrich K.K."/>
            <person name="Murat F."/>
            <person name="Fuchs J."/>
            <person name="Jenkins J."/>
            <person name="Haas F.B."/>
            <person name="Piednoel M."/>
            <person name="Gundlach H."/>
            <person name="Van Bel M."/>
            <person name="Meyberg R."/>
            <person name="Vives C."/>
            <person name="Morata J."/>
            <person name="Symeonidi A."/>
            <person name="Hiss M."/>
            <person name="Muchero W."/>
            <person name="Kamisugi Y."/>
            <person name="Saleh O."/>
            <person name="Blanc G."/>
            <person name="Decker E.L."/>
            <person name="van Gessel N."/>
            <person name="Grimwood J."/>
            <person name="Hayes R.D."/>
            <person name="Graham S.W."/>
            <person name="Gunter L.E."/>
            <person name="McDaniel S.F."/>
            <person name="Hoernstein S.N.W."/>
            <person name="Larsson A."/>
            <person name="Li F.W."/>
            <person name="Perroud P.F."/>
            <person name="Phillips J."/>
            <person name="Ranjan P."/>
            <person name="Rokshar D.S."/>
            <person name="Rothfels C.J."/>
            <person name="Schneider L."/>
            <person name="Shu S."/>
            <person name="Stevenson D.W."/>
            <person name="Thummler F."/>
            <person name="Tillich M."/>
            <person name="Villarreal Aguilar J.C."/>
            <person name="Widiez T."/>
            <person name="Wong G.K."/>
            <person name="Wymore A."/>
            <person name="Zhang Y."/>
            <person name="Zimmer A.D."/>
            <person name="Quatrano R.S."/>
            <person name="Mayer K.F.X."/>
            <person name="Goodstein D."/>
            <person name="Casacuberta J.M."/>
            <person name="Vandepoele K."/>
            <person name="Reski R."/>
            <person name="Cuming A.C."/>
            <person name="Tuskan G.A."/>
            <person name="Maumus F."/>
            <person name="Salse J."/>
            <person name="Schmutz J."/>
            <person name="Rensing S.A."/>
        </authorList>
    </citation>
    <scope>NUCLEOTIDE SEQUENCE [LARGE SCALE GENOMIC DNA]</scope>
    <source>
        <strain evidence="3 4">cv. Gransden 2004</strain>
    </source>
</reference>
<evidence type="ECO:0000313" key="2">
    <source>
        <dbReference type="EMBL" id="PNR33941.1"/>
    </source>
</evidence>